<evidence type="ECO:0000256" key="2">
    <source>
        <dbReference type="SAM" id="Phobius"/>
    </source>
</evidence>
<dbReference type="AlphaFoldDB" id="A0A934W806"/>
<dbReference type="RefSeq" id="WP_200593522.1">
    <property type="nucleotide sequence ID" value="NZ_JAEPBG010000007.1"/>
</dbReference>
<dbReference type="EMBL" id="JAEPBG010000007">
    <property type="protein sequence ID" value="MBK4736243.1"/>
    <property type="molecule type" value="Genomic_DNA"/>
</dbReference>
<comment type="caution">
    <text evidence="3">The sequence shown here is derived from an EMBL/GenBank/DDBJ whole genome shotgun (WGS) entry which is preliminary data.</text>
</comment>
<evidence type="ECO:0008006" key="5">
    <source>
        <dbReference type="Google" id="ProtNLM"/>
    </source>
</evidence>
<protein>
    <recommendedName>
        <fullName evidence="5">Transmembrane protein</fullName>
    </recommendedName>
</protein>
<keyword evidence="2" id="KW-0812">Transmembrane</keyword>
<reference evidence="3" key="1">
    <citation type="submission" date="2021-01" db="EMBL/GenBank/DDBJ databases">
        <title>Genome sequence of strain Noviherbaspirillum sp. DKR-6.</title>
        <authorList>
            <person name="Chaudhary D.K."/>
        </authorList>
    </citation>
    <scope>NUCLEOTIDE SEQUENCE</scope>
    <source>
        <strain evidence="3">DKR-6</strain>
    </source>
</reference>
<name>A0A934W806_9BURK</name>
<evidence type="ECO:0000313" key="4">
    <source>
        <dbReference type="Proteomes" id="UP000622890"/>
    </source>
</evidence>
<keyword evidence="2" id="KW-1133">Transmembrane helix</keyword>
<gene>
    <name evidence="3" type="ORF">JJB74_16595</name>
</gene>
<accession>A0A934W806</accession>
<evidence type="ECO:0000313" key="3">
    <source>
        <dbReference type="EMBL" id="MBK4736243.1"/>
    </source>
</evidence>
<keyword evidence="2" id="KW-0472">Membrane</keyword>
<dbReference type="Proteomes" id="UP000622890">
    <property type="component" value="Unassembled WGS sequence"/>
</dbReference>
<evidence type="ECO:0000256" key="1">
    <source>
        <dbReference type="SAM" id="MobiDB-lite"/>
    </source>
</evidence>
<feature type="transmembrane region" description="Helical" evidence="2">
    <location>
        <begin position="28"/>
        <end position="45"/>
    </location>
</feature>
<proteinExistence type="predicted"/>
<keyword evidence="4" id="KW-1185">Reference proteome</keyword>
<sequence length="79" mass="8612">MLIVAIGWIYVVLMMSVAEDTAVAGVMTFVFYGVVPVAVLLYLSGSGQRKRRRAAREAEQRLALTQSKEDPGQNARPGT</sequence>
<feature type="region of interest" description="Disordered" evidence="1">
    <location>
        <begin position="55"/>
        <end position="79"/>
    </location>
</feature>
<organism evidence="3 4">
    <name type="scientific">Noviherbaspirillum pedocola</name>
    <dbReference type="NCBI Taxonomy" id="2801341"/>
    <lineage>
        <taxon>Bacteria</taxon>
        <taxon>Pseudomonadati</taxon>
        <taxon>Pseudomonadota</taxon>
        <taxon>Betaproteobacteria</taxon>
        <taxon>Burkholderiales</taxon>
        <taxon>Oxalobacteraceae</taxon>
        <taxon>Noviherbaspirillum</taxon>
    </lineage>
</organism>